<comment type="caution">
    <text evidence="2">The sequence shown here is derived from an EMBL/GenBank/DDBJ whole genome shotgun (WGS) entry which is preliminary data.</text>
</comment>
<reference evidence="2" key="1">
    <citation type="submission" date="2024-03" db="EMBL/GenBank/DDBJ databases">
        <title>WGS assembly of Saponaria officinalis var. Norfolk2.</title>
        <authorList>
            <person name="Jenkins J."/>
            <person name="Shu S."/>
            <person name="Grimwood J."/>
            <person name="Barry K."/>
            <person name="Goodstein D."/>
            <person name="Schmutz J."/>
            <person name="Leebens-Mack J."/>
            <person name="Osbourn A."/>
        </authorList>
    </citation>
    <scope>NUCLEOTIDE SEQUENCE [LARGE SCALE GENOMIC DNA]</scope>
    <source>
        <strain evidence="2">JIC</strain>
    </source>
</reference>
<gene>
    <name evidence="2" type="ORF">RND81_04G063400</name>
</gene>
<accession>A0AAW1LIA8</accession>
<dbReference type="GO" id="GO:0005737">
    <property type="term" value="C:cytoplasm"/>
    <property type="evidence" value="ECO:0007669"/>
    <property type="project" value="GOC"/>
</dbReference>
<evidence type="ECO:0000313" key="3">
    <source>
        <dbReference type="Proteomes" id="UP001443914"/>
    </source>
</evidence>
<name>A0AAW1LIA8_SAPOF</name>
<feature type="domain" description="Centromere/kinetochore protein zw10 middle" evidence="1">
    <location>
        <begin position="12"/>
        <end position="80"/>
    </location>
</feature>
<organism evidence="2 3">
    <name type="scientific">Saponaria officinalis</name>
    <name type="common">Common soapwort</name>
    <name type="synonym">Lychnis saponaria</name>
    <dbReference type="NCBI Taxonomy" id="3572"/>
    <lineage>
        <taxon>Eukaryota</taxon>
        <taxon>Viridiplantae</taxon>
        <taxon>Streptophyta</taxon>
        <taxon>Embryophyta</taxon>
        <taxon>Tracheophyta</taxon>
        <taxon>Spermatophyta</taxon>
        <taxon>Magnoliopsida</taxon>
        <taxon>eudicotyledons</taxon>
        <taxon>Gunneridae</taxon>
        <taxon>Pentapetalae</taxon>
        <taxon>Caryophyllales</taxon>
        <taxon>Caryophyllaceae</taxon>
        <taxon>Caryophylleae</taxon>
        <taxon>Saponaria</taxon>
    </lineage>
</organism>
<dbReference type="GO" id="GO:0006888">
    <property type="term" value="P:endoplasmic reticulum to Golgi vesicle-mediated transport"/>
    <property type="evidence" value="ECO:0007669"/>
    <property type="project" value="TreeGrafter"/>
</dbReference>
<dbReference type="Pfam" id="PF20665">
    <property type="entry name" value="Zw10_middle"/>
    <property type="match status" value="1"/>
</dbReference>
<keyword evidence="3" id="KW-1185">Reference proteome</keyword>
<proteinExistence type="predicted"/>
<dbReference type="GO" id="GO:1990423">
    <property type="term" value="C:RZZ complex"/>
    <property type="evidence" value="ECO:0007669"/>
    <property type="project" value="TreeGrafter"/>
</dbReference>
<sequence length="104" mass="11864">MIFSMSIFQCMEVVPDDDASRLADFQKIMNTCAEFETVLKKLSFISSSDKNDERLSNFADNVEVHIAVRKKIEILENARQSILHCDFSIPQVSRLSTSLHVCVH</sequence>
<evidence type="ECO:0000313" key="2">
    <source>
        <dbReference type="EMBL" id="KAK9733372.1"/>
    </source>
</evidence>
<evidence type="ECO:0000259" key="1">
    <source>
        <dbReference type="Pfam" id="PF20665"/>
    </source>
</evidence>
<dbReference type="InterPro" id="IPR048344">
    <property type="entry name" value="Zw10_middle"/>
</dbReference>
<dbReference type="PANTHER" id="PTHR12205">
    <property type="entry name" value="CENTROMERE/KINETOCHORE PROTEIN ZW10"/>
    <property type="match status" value="1"/>
</dbReference>
<dbReference type="GO" id="GO:0007094">
    <property type="term" value="P:mitotic spindle assembly checkpoint signaling"/>
    <property type="evidence" value="ECO:0007669"/>
    <property type="project" value="TreeGrafter"/>
</dbReference>
<protein>
    <recommendedName>
        <fullName evidence="1">Centromere/kinetochore protein zw10 middle domain-containing protein</fullName>
    </recommendedName>
</protein>
<dbReference type="PANTHER" id="PTHR12205:SF0">
    <property type="entry name" value="CENTROMERE_KINETOCHORE PROTEIN ZW10 HOMOLOG"/>
    <property type="match status" value="1"/>
</dbReference>
<dbReference type="EMBL" id="JBDFQZ010000004">
    <property type="protein sequence ID" value="KAK9733372.1"/>
    <property type="molecule type" value="Genomic_DNA"/>
</dbReference>
<dbReference type="Proteomes" id="UP001443914">
    <property type="component" value="Unassembled WGS sequence"/>
</dbReference>
<dbReference type="AlphaFoldDB" id="A0AAW1LIA8"/>